<feature type="domain" description="SCP" evidence="2">
    <location>
        <begin position="37"/>
        <end position="180"/>
    </location>
</feature>
<dbReference type="Pfam" id="PF00188">
    <property type="entry name" value="CAP"/>
    <property type="match status" value="1"/>
</dbReference>
<gene>
    <name evidence="3" type="primary">Acey_s0067.g57</name>
    <name evidence="3" type="ORF">Y032_0067g57</name>
</gene>
<dbReference type="CDD" id="cd05380">
    <property type="entry name" value="CAP_euk"/>
    <property type="match status" value="1"/>
</dbReference>
<dbReference type="InterPro" id="IPR014044">
    <property type="entry name" value="CAP_dom"/>
</dbReference>
<keyword evidence="1" id="KW-0732">Signal</keyword>
<protein>
    <recommendedName>
        <fullName evidence="2">SCP domain-containing protein</fullName>
    </recommendedName>
</protein>
<evidence type="ECO:0000256" key="1">
    <source>
        <dbReference type="SAM" id="SignalP"/>
    </source>
</evidence>
<evidence type="ECO:0000259" key="2">
    <source>
        <dbReference type="SMART" id="SM00198"/>
    </source>
</evidence>
<dbReference type="Gene3D" id="3.40.33.10">
    <property type="entry name" value="CAP"/>
    <property type="match status" value="1"/>
</dbReference>
<dbReference type="AlphaFoldDB" id="A0A016U055"/>
<comment type="caution">
    <text evidence="3">The sequence shown here is derived from an EMBL/GenBank/DDBJ whole genome shotgun (WGS) entry which is preliminary data.</text>
</comment>
<dbReference type="InterPro" id="IPR035940">
    <property type="entry name" value="CAP_sf"/>
</dbReference>
<dbReference type="PANTHER" id="PTHR10334">
    <property type="entry name" value="CYSTEINE-RICH SECRETORY PROTEIN-RELATED"/>
    <property type="match status" value="1"/>
</dbReference>
<dbReference type="InterPro" id="IPR001283">
    <property type="entry name" value="CRISP-related"/>
</dbReference>
<feature type="chain" id="PRO_5001491698" description="SCP domain-containing protein" evidence="1">
    <location>
        <begin position="18"/>
        <end position="218"/>
    </location>
</feature>
<sequence>MKLYFAVSIVVLGIAHANDSNFKCSRKPDNIPEFNEEMRESFVDTHDIYRLTFAQENQASKMRKMVYDCATEQSAYDAAVQSCETTTFTYRKYLKNDENFYVIDYIEDVADVVSHVGDSWWSEKSRIDGKKPINVYRSSYNISNFANMAWDKHAKLGCAVVKCHTEKVHVVCHYGPKVKEDGKEIYSEGEPCDDCNDYQKEGVVTCDEDALCVVAQKP</sequence>
<reference evidence="4" key="1">
    <citation type="journal article" date="2015" name="Nat. Genet.">
        <title>The genome and transcriptome of the zoonotic hookworm Ancylostoma ceylanicum identify infection-specific gene families.</title>
        <authorList>
            <person name="Schwarz E.M."/>
            <person name="Hu Y."/>
            <person name="Antoshechkin I."/>
            <person name="Miller M.M."/>
            <person name="Sternberg P.W."/>
            <person name="Aroian R.V."/>
        </authorList>
    </citation>
    <scope>NUCLEOTIDE SEQUENCE</scope>
    <source>
        <strain evidence="4">HY135</strain>
    </source>
</reference>
<organism evidence="3 4">
    <name type="scientific">Ancylostoma ceylanicum</name>
    <dbReference type="NCBI Taxonomy" id="53326"/>
    <lineage>
        <taxon>Eukaryota</taxon>
        <taxon>Metazoa</taxon>
        <taxon>Ecdysozoa</taxon>
        <taxon>Nematoda</taxon>
        <taxon>Chromadorea</taxon>
        <taxon>Rhabditida</taxon>
        <taxon>Rhabditina</taxon>
        <taxon>Rhabditomorpha</taxon>
        <taxon>Strongyloidea</taxon>
        <taxon>Ancylostomatidae</taxon>
        <taxon>Ancylostomatinae</taxon>
        <taxon>Ancylostoma</taxon>
    </lineage>
</organism>
<accession>A0A016U055</accession>
<dbReference type="SMART" id="SM00198">
    <property type="entry name" value="SCP"/>
    <property type="match status" value="1"/>
</dbReference>
<dbReference type="OrthoDB" id="5808552at2759"/>
<evidence type="ECO:0000313" key="4">
    <source>
        <dbReference type="Proteomes" id="UP000024635"/>
    </source>
</evidence>
<dbReference type="SUPFAM" id="SSF55797">
    <property type="entry name" value="PR-1-like"/>
    <property type="match status" value="1"/>
</dbReference>
<evidence type="ECO:0000313" key="3">
    <source>
        <dbReference type="EMBL" id="EYC08222.1"/>
    </source>
</evidence>
<dbReference type="STRING" id="53326.A0A016U055"/>
<name>A0A016U055_9BILA</name>
<dbReference type="EMBL" id="JARK01001403">
    <property type="protein sequence ID" value="EYC08222.1"/>
    <property type="molecule type" value="Genomic_DNA"/>
</dbReference>
<proteinExistence type="predicted"/>
<keyword evidence="4" id="KW-1185">Reference proteome</keyword>
<dbReference type="Proteomes" id="UP000024635">
    <property type="component" value="Unassembled WGS sequence"/>
</dbReference>
<feature type="signal peptide" evidence="1">
    <location>
        <begin position="1"/>
        <end position="17"/>
    </location>
</feature>